<proteinExistence type="predicted"/>
<name>A0A1R2CG31_9CILI</name>
<keyword evidence="4" id="KW-0333">Golgi apparatus</keyword>
<evidence type="ECO:0000313" key="8">
    <source>
        <dbReference type="Proteomes" id="UP000187209"/>
    </source>
</evidence>
<gene>
    <name evidence="7" type="ORF">SteCoe_10217</name>
</gene>
<evidence type="ECO:0000256" key="3">
    <source>
        <dbReference type="ARBA" id="ARBA00022473"/>
    </source>
</evidence>
<comment type="subcellular location">
    <subcellularLocation>
        <location evidence="1">Golgi apparatus</location>
        <location evidence="1">trans-Golgi network</location>
    </subcellularLocation>
</comment>
<dbReference type="Gene3D" id="1.10.472.80">
    <property type="entry name" value="Ypt/Rab-GAP domain of gyp1p, domain 3"/>
    <property type="match status" value="1"/>
</dbReference>
<dbReference type="GO" id="GO:0005802">
    <property type="term" value="C:trans-Golgi network"/>
    <property type="evidence" value="ECO:0007669"/>
    <property type="project" value="TreeGrafter"/>
</dbReference>
<dbReference type="AlphaFoldDB" id="A0A1R2CG31"/>
<evidence type="ECO:0000259" key="5">
    <source>
        <dbReference type="PROSITE" id="PS50086"/>
    </source>
</evidence>
<comment type="caution">
    <text evidence="7">The sequence shown here is derived from an EMBL/GenBank/DDBJ whole genome shotgun (WGS) entry which is preliminary data.</text>
</comment>
<dbReference type="InterPro" id="IPR035969">
    <property type="entry name" value="Rab-GAP_TBC_sf"/>
</dbReference>
<dbReference type="PROSITE" id="PS50086">
    <property type="entry name" value="TBC_RABGAP"/>
    <property type="match status" value="1"/>
</dbReference>
<dbReference type="SUPFAM" id="SSF47923">
    <property type="entry name" value="Ypt/Rab-GAP domain of gyp1p"/>
    <property type="match status" value="2"/>
</dbReference>
<dbReference type="InterPro" id="IPR039755">
    <property type="entry name" value="TBC1D23"/>
</dbReference>
<dbReference type="Proteomes" id="UP000187209">
    <property type="component" value="Unassembled WGS sequence"/>
</dbReference>
<dbReference type="GO" id="GO:0099041">
    <property type="term" value="P:vesicle tethering to Golgi"/>
    <property type="evidence" value="ECO:0007669"/>
    <property type="project" value="TreeGrafter"/>
</dbReference>
<accession>A0A1R2CG31</accession>
<dbReference type="PROSITE" id="PS50206">
    <property type="entry name" value="RHODANESE_3"/>
    <property type="match status" value="1"/>
</dbReference>
<feature type="domain" description="Rhodanese" evidence="6">
    <location>
        <begin position="300"/>
        <end position="410"/>
    </location>
</feature>
<dbReference type="GO" id="GO:0042147">
    <property type="term" value="P:retrograde transport, endosome to Golgi"/>
    <property type="evidence" value="ECO:0007669"/>
    <property type="project" value="InterPro"/>
</dbReference>
<dbReference type="PANTHER" id="PTHR13297">
    <property type="entry name" value="TBC1 DOMAIN FAMILY MEMBER 23-RELATED"/>
    <property type="match status" value="1"/>
</dbReference>
<dbReference type="InterPro" id="IPR000195">
    <property type="entry name" value="Rab-GAP-TBC_dom"/>
</dbReference>
<sequence length="587" mass="67935">MEIDINDWKDFLGAKGTKMSSIKTSFDLSYQRVIKTDVLRTKTGVLSENEMQLLETLLTYYCKDTDTVYKQGMNEIFAPFLLMMRNGVTLEEAYVMGKNFIHACLDSMFRDDDFKPAQAMFLIVQILLKYINPTLSLYLEKSYVTPELYATSWFLTLFQSKIPKMENVLYLWREIFLEKDKIFSCYLAVSILDHYKTHIESKQYPNAAQAISRIRMETFFDVKSIIDGAREIKRCLPFSWHFQIMNFDIFNLQTIKSVLEGLQQKMCMTVLAREAIRNMYPDLKCTCTNNCVWCNKKSYFNKPMIFLDCRTELELQSGLLKNAQVLESNLWNSPDQIDQYLNSFNHLKGTTHIVLIGPYINSGLFTREKASLPSDSSEMVGYIYTLFIEKGFPYVSLLEGGFKNCHELLSRFKIDIQDHVPEYCYICNPEANKPKNKVTHGIKKLAKSMTDVLKSTYSIVSNNLSFSGNQENMFTEVLDYSNSIAYLCRRFDKVTQGKSDEEFSLLIMKNEVILGRFANNNPKKLIKIVESMQMPSIEKITSLKKFPNVLTFISPTSQLCLIFNSISDAKQCISLVTKYFRDQKSSN</sequence>
<feature type="domain" description="Rab-GAP TBC" evidence="5">
    <location>
        <begin position="1"/>
        <end position="179"/>
    </location>
</feature>
<evidence type="ECO:0000256" key="1">
    <source>
        <dbReference type="ARBA" id="ARBA00004601"/>
    </source>
</evidence>
<dbReference type="EMBL" id="MPUH01000163">
    <property type="protein sequence ID" value="OMJ87977.1"/>
    <property type="molecule type" value="Genomic_DNA"/>
</dbReference>
<dbReference type="PANTHER" id="PTHR13297:SF5">
    <property type="entry name" value="TBC1 DOMAIN FAMILY MEMBER 23"/>
    <property type="match status" value="1"/>
</dbReference>
<keyword evidence="8" id="KW-1185">Reference proteome</keyword>
<evidence type="ECO:0000313" key="7">
    <source>
        <dbReference type="EMBL" id="OMJ87977.1"/>
    </source>
</evidence>
<evidence type="ECO:0000256" key="4">
    <source>
        <dbReference type="ARBA" id="ARBA00023034"/>
    </source>
</evidence>
<dbReference type="Gene3D" id="1.10.8.270">
    <property type="entry name" value="putative rabgap domain of human tbc1 domain family member 14 like domains"/>
    <property type="match status" value="1"/>
</dbReference>
<dbReference type="GO" id="GO:0005829">
    <property type="term" value="C:cytosol"/>
    <property type="evidence" value="ECO:0007669"/>
    <property type="project" value="GOC"/>
</dbReference>
<keyword evidence="3" id="KW-0217">Developmental protein</keyword>
<reference evidence="7 8" key="1">
    <citation type="submission" date="2016-11" db="EMBL/GenBank/DDBJ databases">
        <title>The macronuclear genome of Stentor coeruleus: a giant cell with tiny introns.</title>
        <authorList>
            <person name="Slabodnick M."/>
            <person name="Ruby J.G."/>
            <person name="Reiff S.B."/>
            <person name="Swart E.C."/>
            <person name="Gosai S."/>
            <person name="Prabakaran S."/>
            <person name="Witkowska E."/>
            <person name="Larue G.E."/>
            <person name="Fisher S."/>
            <person name="Freeman R.M."/>
            <person name="Gunawardena J."/>
            <person name="Chu W."/>
            <person name="Stover N.A."/>
            <person name="Gregory B.D."/>
            <person name="Nowacki M."/>
            <person name="Derisi J."/>
            <person name="Roy S.W."/>
            <person name="Marshall W.F."/>
            <person name="Sood P."/>
        </authorList>
    </citation>
    <scope>NUCLEOTIDE SEQUENCE [LARGE SCALE GENOMIC DNA]</scope>
    <source>
        <strain evidence="7">WM001</strain>
    </source>
</reference>
<dbReference type="InterPro" id="IPR001763">
    <property type="entry name" value="Rhodanese-like_dom"/>
</dbReference>
<organism evidence="7 8">
    <name type="scientific">Stentor coeruleus</name>
    <dbReference type="NCBI Taxonomy" id="5963"/>
    <lineage>
        <taxon>Eukaryota</taxon>
        <taxon>Sar</taxon>
        <taxon>Alveolata</taxon>
        <taxon>Ciliophora</taxon>
        <taxon>Postciliodesmatophora</taxon>
        <taxon>Heterotrichea</taxon>
        <taxon>Heterotrichida</taxon>
        <taxon>Stentoridae</taxon>
        <taxon>Stentor</taxon>
    </lineage>
</organism>
<dbReference type="Pfam" id="PF00566">
    <property type="entry name" value="RabGAP-TBC"/>
    <property type="match status" value="1"/>
</dbReference>
<dbReference type="OrthoDB" id="290141at2759"/>
<dbReference type="SMART" id="SM00164">
    <property type="entry name" value="TBC"/>
    <property type="match status" value="1"/>
</dbReference>
<evidence type="ECO:0000259" key="6">
    <source>
        <dbReference type="PROSITE" id="PS50206"/>
    </source>
</evidence>
<protein>
    <recommendedName>
        <fullName evidence="2">TBC1 domain family member 23</fullName>
    </recommendedName>
</protein>
<evidence type="ECO:0000256" key="2">
    <source>
        <dbReference type="ARBA" id="ARBA00014207"/>
    </source>
</evidence>
<dbReference type="Pfam" id="PF00581">
    <property type="entry name" value="Rhodanese"/>
    <property type="match status" value="1"/>
</dbReference>